<name>A0ABW5VSV7_9MICO</name>
<dbReference type="InterPro" id="IPR006059">
    <property type="entry name" value="SBP"/>
</dbReference>
<evidence type="ECO:0000256" key="2">
    <source>
        <dbReference type="ARBA" id="ARBA00022448"/>
    </source>
</evidence>
<organism evidence="4 5">
    <name type="scientific">Promicromonospora vindobonensis</name>
    <dbReference type="NCBI Taxonomy" id="195748"/>
    <lineage>
        <taxon>Bacteria</taxon>
        <taxon>Bacillati</taxon>
        <taxon>Actinomycetota</taxon>
        <taxon>Actinomycetes</taxon>
        <taxon>Micrococcales</taxon>
        <taxon>Promicromonosporaceae</taxon>
        <taxon>Promicromonospora</taxon>
    </lineage>
</organism>
<dbReference type="SUPFAM" id="SSF53850">
    <property type="entry name" value="Periplasmic binding protein-like II"/>
    <property type="match status" value="1"/>
</dbReference>
<evidence type="ECO:0000313" key="4">
    <source>
        <dbReference type="EMBL" id="MFD2793480.1"/>
    </source>
</evidence>
<keyword evidence="3" id="KW-0732">Signal</keyword>
<proteinExistence type="inferred from homology"/>
<evidence type="ECO:0000256" key="3">
    <source>
        <dbReference type="ARBA" id="ARBA00022729"/>
    </source>
</evidence>
<dbReference type="RefSeq" id="WP_377181706.1">
    <property type="nucleotide sequence ID" value="NZ_JBHUOG010000001.1"/>
</dbReference>
<reference evidence="5" key="1">
    <citation type="journal article" date="2019" name="Int. J. Syst. Evol. Microbiol.">
        <title>The Global Catalogue of Microorganisms (GCM) 10K type strain sequencing project: providing services to taxonomists for standard genome sequencing and annotation.</title>
        <authorList>
            <consortium name="The Broad Institute Genomics Platform"/>
            <consortium name="The Broad Institute Genome Sequencing Center for Infectious Disease"/>
            <person name="Wu L."/>
            <person name="Ma J."/>
        </authorList>
    </citation>
    <scope>NUCLEOTIDE SEQUENCE [LARGE SCALE GENOMIC DNA]</scope>
    <source>
        <strain evidence="5">CCM 7044</strain>
    </source>
</reference>
<protein>
    <submittedName>
        <fullName evidence="4">ABC transporter substrate-binding protein</fullName>
    </submittedName>
</protein>
<dbReference type="Pfam" id="PF13416">
    <property type="entry name" value="SBP_bac_8"/>
    <property type="match status" value="1"/>
</dbReference>
<dbReference type="Proteomes" id="UP001597479">
    <property type="component" value="Unassembled WGS sequence"/>
</dbReference>
<comment type="caution">
    <text evidence="4">The sequence shown here is derived from an EMBL/GenBank/DDBJ whole genome shotgun (WGS) entry which is preliminary data.</text>
</comment>
<keyword evidence="2" id="KW-0813">Transport</keyword>
<evidence type="ECO:0000256" key="1">
    <source>
        <dbReference type="ARBA" id="ARBA00008520"/>
    </source>
</evidence>
<accession>A0ABW5VSV7</accession>
<sequence>MSRSKVLGAAIVVVLLVVGATVWLTSRSNDSADAIEWWVPNWDEEVATQLAEQYEEQTGVEIEIVQTTNETLPNRVGTALDSGTTPDVVIELASRINRYAAEGTVTDLSGMYGADLPEDDFIAGALDEVSHEGSIYAVPYRWDCIAMIYNPEMLAEADVEVPTTWDEYVAAAQELTADGRSGTAWPLGHDGNATLRYLGLAVDGGSEIANGSPELTLDSSTHALEVIGGTVRDGWASQNSLELDNTGVRQLFENEQIAMYVGGLFDVAPLKDAGVPVATAVSPGTQIADGWAYMIPTEAPNAEAAKDFVAFLSTPENMAALTESFPARVSATDDERFTGPDAAAHLKQLTDNSVPAPSDPAWGEIVPDAYAALQSVALNQTDAAEAAATLDEQAQSVLGGN</sequence>
<keyword evidence="5" id="KW-1185">Reference proteome</keyword>
<dbReference type="PANTHER" id="PTHR30061:SF50">
    <property type="entry name" value="MALTOSE_MALTODEXTRIN-BINDING PERIPLASMIC PROTEIN"/>
    <property type="match status" value="1"/>
</dbReference>
<dbReference type="EMBL" id="JBHUOG010000001">
    <property type="protein sequence ID" value="MFD2793480.1"/>
    <property type="molecule type" value="Genomic_DNA"/>
</dbReference>
<dbReference type="Gene3D" id="3.40.190.10">
    <property type="entry name" value="Periplasmic binding protein-like II"/>
    <property type="match status" value="1"/>
</dbReference>
<dbReference type="CDD" id="cd13585">
    <property type="entry name" value="PBP2_TMBP_like"/>
    <property type="match status" value="1"/>
</dbReference>
<dbReference type="PANTHER" id="PTHR30061">
    <property type="entry name" value="MALTOSE-BINDING PERIPLASMIC PROTEIN"/>
    <property type="match status" value="1"/>
</dbReference>
<evidence type="ECO:0000313" key="5">
    <source>
        <dbReference type="Proteomes" id="UP001597479"/>
    </source>
</evidence>
<gene>
    <name evidence="4" type="ORF">ACFS27_07945</name>
</gene>
<comment type="similarity">
    <text evidence="1">Belongs to the bacterial solute-binding protein 1 family.</text>
</comment>